<evidence type="ECO:0000256" key="8">
    <source>
        <dbReference type="SAM" id="MobiDB-lite"/>
    </source>
</evidence>
<dbReference type="SMART" id="SM01228">
    <property type="entry name" value="GIDA_assoc_3"/>
    <property type="match status" value="1"/>
</dbReference>
<comment type="cofactor">
    <cofactor evidence="1">
        <name>FAD</name>
        <dbReference type="ChEBI" id="CHEBI:57692"/>
    </cofactor>
</comment>
<sequence length="812" mass="90677">MAATALHLTRVTRYLPIASSIFTPFLSSFVKPHCISLRPKHLRHRRFSSLSTSGKFAISASTARGERRSPLRGLGMTVVAGVIFILDNGWSSLVETADEIYDVIVVGGGHAGCEAALAAARLGAKTLLLTLNIDRIAWQPCNPAVGGPAKSQLVHEVDALGGEIGKVADRCYLQKRVLNTSKGPAVRALRAQTDKREYAMQMKNVVENTDNLSIREAMVTDIIIGKNDNVEGVRTFFGMNFYAPSVVLTTGTFMSGKIWVGRTSMAAGRAGESASHGLTENLQSLGFETDRLKTGTPARVDIRSVDFSILEPQHGDEEVLSFNLLCTRSQYPYNVFECILYLHMLDLWHLVLTFVPKAIFFGYVVLGRIHSDTEMLITQVGWFTFDPDCHIEREQMCCYLTRTTKSTHELIKENLHETPTYGGWVEAKGPRYCPSIEDKIVRFQDKESHHIFLEPEGRTVPELYVQGFSTGLPERLQLPLLRTLPGLENCTMLRPAYAVEYDYLPAHQCSRSLMTKKLQGLFFSGQINGTTGYEEAAAQGIISGINAARHADGKSLIVLERESSYIGTLIDDLVTKDLREPYRMLTSRSEHRLLLRADNADSRLTPLGREIGLIDDRRWKLYQDKQSRIAEEKKRLKTVRMSGSGDLAADVTLVSGQPVKETSTLESLLKKPHVEYKLLDKHGFGNECLSRMEKECVEIDIKYEGFIVRQQQQLQQMVHQQHRPLPEDLDYHSMTTLSGEAREKLSKVRPQTVGQASRVGGVSPADITALLIILETNRRLALEQRRRKMMTSVMVESEKDSSDSLVADAASS</sequence>
<gene>
    <name evidence="10" type="ORF">Cgig2_015089</name>
</gene>
<organism evidence="10 11">
    <name type="scientific">Carnegiea gigantea</name>
    <dbReference type="NCBI Taxonomy" id="171969"/>
    <lineage>
        <taxon>Eukaryota</taxon>
        <taxon>Viridiplantae</taxon>
        <taxon>Streptophyta</taxon>
        <taxon>Embryophyta</taxon>
        <taxon>Tracheophyta</taxon>
        <taxon>Spermatophyta</taxon>
        <taxon>Magnoliopsida</taxon>
        <taxon>eudicotyledons</taxon>
        <taxon>Gunneridae</taxon>
        <taxon>Pentapetalae</taxon>
        <taxon>Caryophyllales</taxon>
        <taxon>Cactineae</taxon>
        <taxon>Cactaceae</taxon>
        <taxon>Cactoideae</taxon>
        <taxon>Echinocereeae</taxon>
        <taxon>Carnegiea</taxon>
    </lineage>
</organism>
<accession>A0A9Q1KRY0</accession>
<evidence type="ECO:0000256" key="2">
    <source>
        <dbReference type="ARBA" id="ARBA00007653"/>
    </source>
</evidence>
<dbReference type="InterPro" id="IPR004416">
    <property type="entry name" value="MnmG"/>
</dbReference>
<dbReference type="EMBL" id="JAKOGI010000035">
    <property type="protein sequence ID" value="KAJ8447726.1"/>
    <property type="molecule type" value="Genomic_DNA"/>
</dbReference>
<dbReference type="InterPro" id="IPR049312">
    <property type="entry name" value="GIDA_C_N"/>
</dbReference>
<dbReference type="FunFam" id="3.50.50.60:FF:000119">
    <property type="entry name" value="tRNA uridine 5-carboxymethylaminomethyl modification enzyme MnmG"/>
    <property type="match status" value="1"/>
</dbReference>
<dbReference type="GO" id="GO:0050660">
    <property type="term" value="F:flavin adenine dinucleotide binding"/>
    <property type="evidence" value="ECO:0007669"/>
    <property type="project" value="InterPro"/>
</dbReference>
<dbReference type="FunFam" id="1.10.10.1800:FF:000001">
    <property type="entry name" value="tRNA uridine 5-carboxymethylaminomethyl modification enzyme MnmG"/>
    <property type="match status" value="1"/>
</dbReference>
<evidence type="ECO:0000256" key="1">
    <source>
        <dbReference type="ARBA" id="ARBA00001974"/>
    </source>
</evidence>
<comment type="caution">
    <text evidence="10">The sequence shown here is derived from an EMBL/GenBank/DDBJ whole genome shotgun (WGS) entry which is preliminary data.</text>
</comment>
<dbReference type="NCBIfam" id="TIGR00136">
    <property type="entry name" value="mnmG_gidA"/>
    <property type="match status" value="1"/>
</dbReference>
<evidence type="ECO:0000313" key="10">
    <source>
        <dbReference type="EMBL" id="KAJ8447726.1"/>
    </source>
</evidence>
<dbReference type="SUPFAM" id="SSF51905">
    <property type="entry name" value="FAD/NAD(P)-binding domain"/>
    <property type="match status" value="1"/>
</dbReference>
<reference evidence="10" key="1">
    <citation type="submission" date="2022-04" db="EMBL/GenBank/DDBJ databases">
        <title>Carnegiea gigantea Genome sequencing and assembly v2.</title>
        <authorList>
            <person name="Copetti D."/>
            <person name="Sanderson M.J."/>
            <person name="Burquez A."/>
            <person name="Wojciechowski M.F."/>
        </authorList>
    </citation>
    <scope>NUCLEOTIDE SEQUENCE</scope>
    <source>
        <strain evidence="10">SGP5-SGP5p</strain>
        <tissue evidence="10">Aerial part</tissue>
    </source>
</reference>
<keyword evidence="3" id="KW-0963">Cytoplasm</keyword>
<evidence type="ECO:0000256" key="4">
    <source>
        <dbReference type="ARBA" id="ARBA00022630"/>
    </source>
</evidence>
<dbReference type="FunFam" id="1.10.150.570:FF:000001">
    <property type="entry name" value="tRNA uridine 5-carboxymethylaminomethyl modification enzyme MnmG"/>
    <property type="match status" value="1"/>
</dbReference>
<feature type="region of interest" description="Disordered" evidence="8">
    <location>
        <begin position="793"/>
        <end position="812"/>
    </location>
</feature>
<protein>
    <recommendedName>
        <fullName evidence="9">tRNA uridine 5-carboxymethylaminomethyl modification enzyme C-terminal subdomain domain-containing protein</fullName>
    </recommendedName>
</protein>
<dbReference type="OrthoDB" id="3329at2759"/>
<feature type="domain" description="tRNA uridine 5-carboxymethylaminomethyl modification enzyme C-terminal subdomain" evidence="9">
    <location>
        <begin position="701"/>
        <end position="772"/>
    </location>
</feature>
<dbReference type="GO" id="GO:0030488">
    <property type="term" value="P:tRNA methylation"/>
    <property type="evidence" value="ECO:0007669"/>
    <property type="project" value="TreeGrafter"/>
</dbReference>
<name>A0A9Q1KRY0_9CARY</name>
<comment type="similarity">
    <text evidence="2">Belongs to the MnmG family.</text>
</comment>
<dbReference type="InterPro" id="IPR040131">
    <property type="entry name" value="MnmG_N"/>
</dbReference>
<dbReference type="AlphaFoldDB" id="A0A9Q1KRY0"/>
<keyword evidence="4" id="KW-0285">Flavoprotein</keyword>
<dbReference type="InterPro" id="IPR036188">
    <property type="entry name" value="FAD/NAD-bd_sf"/>
</dbReference>
<dbReference type="FunFam" id="3.50.50.60:FF:000094">
    <property type="entry name" value="tRNA uridine 5-carboxymethylaminomethyl modification enzyme MnmG"/>
    <property type="match status" value="1"/>
</dbReference>
<dbReference type="Gene3D" id="3.50.50.60">
    <property type="entry name" value="FAD/NAD(P)-binding domain"/>
    <property type="match status" value="2"/>
</dbReference>
<evidence type="ECO:0000313" key="11">
    <source>
        <dbReference type="Proteomes" id="UP001153076"/>
    </source>
</evidence>
<dbReference type="InterPro" id="IPR044920">
    <property type="entry name" value="MnmG_C_subdom_sf"/>
</dbReference>
<keyword evidence="6" id="KW-0274">FAD</keyword>
<keyword evidence="11" id="KW-1185">Reference proteome</keyword>
<keyword evidence="5" id="KW-0819">tRNA processing</keyword>
<dbReference type="PANTHER" id="PTHR11806">
    <property type="entry name" value="GLUCOSE INHIBITED DIVISION PROTEIN A"/>
    <property type="match status" value="1"/>
</dbReference>
<evidence type="ECO:0000259" key="9">
    <source>
        <dbReference type="SMART" id="SM01228"/>
    </source>
</evidence>
<evidence type="ECO:0000256" key="3">
    <source>
        <dbReference type="ARBA" id="ARBA00022490"/>
    </source>
</evidence>
<dbReference type="InterPro" id="IPR047001">
    <property type="entry name" value="MnmG_C_subdom"/>
</dbReference>
<proteinExistence type="inferred from homology"/>
<keyword evidence="7" id="KW-0520">NAD</keyword>
<dbReference type="InterPro" id="IPR002218">
    <property type="entry name" value="MnmG-rel"/>
</dbReference>
<dbReference type="PANTHER" id="PTHR11806:SF0">
    <property type="entry name" value="PROTEIN MTO1 HOMOLOG, MITOCHONDRIAL"/>
    <property type="match status" value="1"/>
</dbReference>
<dbReference type="Pfam" id="PF01134">
    <property type="entry name" value="GIDA"/>
    <property type="match status" value="2"/>
</dbReference>
<dbReference type="GO" id="GO:0005739">
    <property type="term" value="C:mitochondrion"/>
    <property type="evidence" value="ECO:0007669"/>
    <property type="project" value="GOC"/>
</dbReference>
<dbReference type="Pfam" id="PF21680">
    <property type="entry name" value="GIDA_C_1st"/>
    <property type="match status" value="1"/>
</dbReference>
<evidence type="ECO:0000256" key="7">
    <source>
        <dbReference type="ARBA" id="ARBA00023027"/>
    </source>
</evidence>
<dbReference type="InterPro" id="IPR020595">
    <property type="entry name" value="MnmG-rel_CS"/>
</dbReference>
<dbReference type="Pfam" id="PF13932">
    <property type="entry name" value="SAM_GIDA_C"/>
    <property type="match status" value="1"/>
</dbReference>
<evidence type="ECO:0000256" key="5">
    <source>
        <dbReference type="ARBA" id="ARBA00022694"/>
    </source>
</evidence>
<evidence type="ECO:0000256" key="6">
    <source>
        <dbReference type="ARBA" id="ARBA00022827"/>
    </source>
</evidence>
<dbReference type="Gene3D" id="1.10.10.1800">
    <property type="entry name" value="tRNA uridine 5-carboxymethylaminomethyl modification enzyme MnmG/GidA"/>
    <property type="match status" value="1"/>
</dbReference>
<dbReference type="InterPro" id="IPR026904">
    <property type="entry name" value="MnmG_C"/>
</dbReference>
<dbReference type="Proteomes" id="UP001153076">
    <property type="component" value="Unassembled WGS sequence"/>
</dbReference>
<dbReference type="PROSITE" id="PS01280">
    <property type="entry name" value="GIDA_1"/>
    <property type="match status" value="1"/>
</dbReference>
<feature type="compositionally biased region" description="Low complexity" evidence="8">
    <location>
        <begin position="803"/>
        <end position="812"/>
    </location>
</feature>
<dbReference type="Gene3D" id="1.10.150.570">
    <property type="entry name" value="GidA associated domain, C-terminal subdomain"/>
    <property type="match status" value="1"/>
</dbReference>
<dbReference type="HAMAP" id="MF_00129">
    <property type="entry name" value="MnmG_GidA"/>
    <property type="match status" value="1"/>
</dbReference>
<dbReference type="GO" id="GO:0070899">
    <property type="term" value="P:mitochondrial tRNA wobble uridine modification"/>
    <property type="evidence" value="ECO:0007669"/>
    <property type="project" value="UniProtKB-ARBA"/>
</dbReference>